<keyword evidence="3" id="KW-1185">Reference proteome</keyword>
<organism evidence="2 3">
    <name type="scientific">Oikopleura dioica</name>
    <name type="common">Tunicate</name>
    <dbReference type="NCBI Taxonomy" id="34765"/>
    <lineage>
        <taxon>Eukaryota</taxon>
        <taxon>Metazoa</taxon>
        <taxon>Chordata</taxon>
        <taxon>Tunicata</taxon>
        <taxon>Appendicularia</taxon>
        <taxon>Copelata</taxon>
        <taxon>Oikopleuridae</taxon>
        <taxon>Oikopleura</taxon>
    </lineage>
</organism>
<feature type="compositionally biased region" description="Basic and acidic residues" evidence="1">
    <location>
        <begin position="1"/>
        <end position="32"/>
    </location>
</feature>
<protein>
    <submittedName>
        <fullName evidence="2">Oidioi.mRNA.OKI2018_I69.chr2.g7540.t1.cds</fullName>
    </submittedName>
</protein>
<feature type="compositionally biased region" description="Polar residues" evidence="1">
    <location>
        <begin position="369"/>
        <end position="383"/>
    </location>
</feature>
<feature type="region of interest" description="Disordered" evidence="1">
    <location>
        <begin position="209"/>
        <end position="244"/>
    </location>
</feature>
<feature type="compositionally biased region" description="Basic and acidic residues" evidence="1">
    <location>
        <begin position="150"/>
        <end position="160"/>
    </location>
</feature>
<dbReference type="Proteomes" id="UP001158576">
    <property type="component" value="Chromosome 2"/>
</dbReference>
<feature type="compositionally biased region" description="Low complexity" evidence="1">
    <location>
        <begin position="438"/>
        <end position="451"/>
    </location>
</feature>
<evidence type="ECO:0000313" key="2">
    <source>
        <dbReference type="EMBL" id="CAG5113429.1"/>
    </source>
</evidence>
<feature type="compositionally biased region" description="Polar residues" evidence="1">
    <location>
        <begin position="452"/>
        <end position="461"/>
    </location>
</feature>
<name>A0ABN7T748_OIKDI</name>
<feature type="region of interest" description="Disordered" evidence="1">
    <location>
        <begin position="107"/>
        <end position="126"/>
    </location>
</feature>
<evidence type="ECO:0000313" key="3">
    <source>
        <dbReference type="Proteomes" id="UP001158576"/>
    </source>
</evidence>
<feature type="region of interest" description="Disordered" evidence="1">
    <location>
        <begin position="354"/>
        <end position="389"/>
    </location>
</feature>
<feature type="compositionally biased region" description="Basic and acidic residues" evidence="1">
    <location>
        <begin position="414"/>
        <end position="432"/>
    </location>
</feature>
<gene>
    <name evidence="2" type="ORF">OKIOD_LOCUS16305</name>
</gene>
<proteinExistence type="predicted"/>
<feature type="region of interest" description="Disordered" evidence="1">
    <location>
        <begin position="482"/>
        <end position="532"/>
    </location>
</feature>
<feature type="compositionally biased region" description="Basic residues" evidence="1">
    <location>
        <begin position="33"/>
        <end position="45"/>
    </location>
</feature>
<feature type="region of interest" description="Disordered" evidence="1">
    <location>
        <begin position="144"/>
        <end position="189"/>
    </location>
</feature>
<feature type="compositionally biased region" description="Basic and acidic residues" evidence="1">
    <location>
        <begin position="234"/>
        <end position="244"/>
    </location>
</feature>
<dbReference type="EMBL" id="OU015567">
    <property type="protein sequence ID" value="CAG5113429.1"/>
    <property type="molecule type" value="Genomic_DNA"/>
</dbReference>
<accession>A0ABN7T748</accession>
<feature type="compositionally biased region" description="Polar residues" evidence="1">
    <location>
        <begin position="211"/>
        <end position="231"/>
    </location>
</feature>
<evidence type="ECO:0000256" key="1">
    <source>
        <dbReference type="SAM" id="MobiDB-lite"/>
    </source>
</evidence>
<feature type="region of interest" description="Disordered" evidence="1">
    <location>
        <begin position="410"/>
        <end position="463"/>
    </location>
</feature>
<feature type="compositionally biased region" description="Polar residues" evidence="1">
    <location>
        <begin position="161"/>
        <end position="189"/>
    </location>
</feature>
<reference evidence="2 3" key="1">
    <citation type="submission" date="2021-04" db="EMBL/GenBank/DDBJ databases">
        <authorList>
            <person name="Bliznina A."/>
        </authorList>
    </citation>
    <scope>NUCLEOTIDE SEQUENCE [LARGE SCALE GENOMIC DNA]</scope>
</reference>
<sequence>MTVESSEKRDEEKSQPPEIDKNKNSAKFDAKSKFFRRFRLTRSKSRQAADQNRDQDHPRIRRSNSLTQLPEPKYSVQDWLIKRRAVADEELYVGNTLMKQKQRLWVKTGGENRGSEKSCSLPAGNRLPESSDIEQILCRAARIRRRRDRSRSNDPLKKSEGLQSSTNQITADTESENYGSSNTLHSSTQISEDSFILSKKWRMHLNPEAGSISTDYDPNSSTIGESASSGYWSRGEKETDKEEIPEKTPLDLDLEKIRPESLRLPEQMRVHRTQHEQISQNHIEGSRKDEGYFYVALVGDNSNADEQASRKSSLNSSYRVHSGYCESEEAEIAERRRRTRQCYAKLQQRRQSNDSLSSSCVVPVANGPRRSNSAQVKRSSPKIQSEDVKVEKVDNKDEWKITIKISCSQNNNSEENKSDKELEKSSTEKSVAHADAMTATVTQKQETQTQTSRCESPTRSDSPLVVKWQTSPAAPIIKTSKDVFTPNSTSTPKKEAFSRPKVTTVLPSLPTRPSFLSKIAPPTTSPASKPILERPITSRFQRKRTDFKSVLNQWQERASLSELQ</sequence>
<feature type="region of interest" description="Disordered" evidence="1">
    <location>
        <begin position="1"/>
        <end position="73"/>
    </location>
</feature>